<feature type="zinc finger region" description="CR-type" evidence="10">
    <location>
        <begin position="155"/>
        <end position="237"/>
    </location>
</feature>
<feature type="binding site" evidence="9">
    <location>
        <position position="171"/>
    </location>
    <ligand>
        <name>Zn(2+)</name>
        <dbReference type="ChEBI" id="CHEBI:29105"/>
        <label>1</label>
    </ligand>
</feature>
<dbReference type="CDD" id="cd06257">
    <property type="entry name" value="DnaJ"/>
    <property type="match status" value="1"/>
</dbReference>
<evidence type="ECO:0000256" key="4">
    <source>
        <dbReference type="ARBA" id="ARBA00022737"/>
    </source>
</evidence>
<dbReference type="HAMAP" id="MF_01152">
    <property type="entry name" value="DnaJ"/>
    <property type="match status" value="1"/>
</dbReference>
<feature type="binding site" evidence="9">
    <location>
        <position position="188"/>
    </location>
    <ligand>
        <name>Zn(2+)</name>
        <dbReference type="ChEBI" id="CHEBI:29105"/>
        <label>2</label>
    </ligand>
</feature>
<keyword evidence="7 9" id="KW-0346">Stress response</keyword>
<feature type="region of interest" description="Disordered" evidence="11">
    <location>
        <begin position="106"/>
        <end position="139"/>
    </location>
</feature>
<comment type="cofactor">
    <cofactor evidence="9">
        <name>Zn(2+)</name>
        <dbReference type="ChEBI" id="CHEBI:29105"/>
    </cofactor>
    <text evidence="9">Binds 2 Zn(2+) ions per monomer.</text>
</comment>
<proteinExistence type="inferred from homology"/>
<feature type="domain" description="CR-type" evidence="13">
    <location>
        <begin position="155"/>
        <end position="237"/>
    </location>
</feature>
<keyword evidence="4 9" id="KW-0677">Repeat</keyword>
<dbReference type="CDD" id="cd10747">
    <property type="entry name" value="DnaJ_C"/>
    <property type="match status" value="1"/>
</dbReference>
<feature type="binding site" evidence="9">
    <location>
        <position position="225"/>
    </location>
    <ligand>
        <name>Zn(2+)</name>
        <dbReference type="ChEBI" id="CHEBI:29105"/>
        <label>1</label>
    </ligand>
</feature>
<dbReference type="AlphaFoldDB" id="A0A1M5AUD6"/>
<dbReference type="GO" id="GO:0008270">
    <property type="term" value="F:zinc ion binding"/>
    <property type="evidence" value="ECO:0007669"/>
    <property type="project" value="UniProtKB-UniRule"/>
</dbReference>
<accession>A0A1M5AUD6</accession>
<protein>
    <recommendedName>
        <fullName evidence="9">Chaperone protein DnaJ</fullName>
    </recommendedName>
</protein>
<feature type="binding site" evidence="9">
    <location>
        <position position="228"/>
    </location>
    <ligand>
        <name>Zn(2+)</name>
        <dbReference type="ChEBI" id="CHEBI:29105"/>
        <label>1</label>
    </ligand>
</feature>
<dbReference type="PANTHER" id="PTHR43096:SF48">
    <property type="entry name" value="CHAPERONE PROTEIN DNAJ"/>
    <property type="match status" value="1"/>
</dbReference>
<dbReference type="Pfam" id="PF00226">
    <property type="entry name" value="DnaJ"/>
    <property type="match status" value="1"/>
</dbReference>
<dbReference type="RefSeq" id="WP_072853783.1">
    <property type="nucleotide sequence ID" value="NZ_FQVI01000022.1"/>
</dbReference>
<dbReference type="EMBL" id="FQVI01000022">
    <property type="protein sequence ID" value="SHF33687.1"/>
    <property type="molecule type" value="Genomic_DNA"/>
</dbReference>
<feature type="binding site" evidence="9">
    <location>
        <position position="185"/>
    </location>
    <ligand>
        <name>Zn(2+)</name>
        <dbReference type="ChEBI" id="CHEBI:29105"/>
        <label>2</label>
    </ligand>
</feature>
<dbReference type="Gene3D" id="2.60.260.20">
    <property type="entry name" value="Urease metallochaperone UreE, N-terminal domain"/>
    <property type="match status" value="2"/>
</dbReference>
<evidence type="ECO:0000256" key="7">
    <source>
        <dbReference type="ARBA" id="ARBA00023016"/>
    </source>
</evidence>
<dbReference type="Pfam" id="PF01556">
    <property type="entry name" value="DnaJ_C"/>
    <property type="match status" value="1"/>
</dbReference>
<evidence type="ECO:0000259" key="12">
    <source>
        <dbReference type="PROSITE" id="PS50076"/>
    </source>
</evidence>
<comment type="subunit">
    <text evidence="9">Homodimer.</text>
</comment>
<dbReference type="Gene3D" id="2.10.230.10">
    <property type="entry name" value="Heat shock protein DnaJ, cysteine-rich domain"/>
    <property type="match status" value="1"/>
</dbReference>
<dbReference type="InterPro" id="IPR012724">
    <property type="entry name" value="DnaJ"/>
</dbReference>
<comment type="subcellular location">
    <subcellularLocation>
        <location evidence="9">Cytoplasm</location>
    </subcellularLocation>
</comment>
<evidence type="ECO:0000256" key="10">
    <source>
        <dbReference type="PROSITE-ProRule" id="PRU00546"/>
    </source>
</evidence>
<comment type="caution">
    <text evidence="9">Lacks conserved residue(s) required for the propagation of feature annotation.</text>
</comment>
<evidence type="ECO:0000313" key="14">
    <source>
        <dbReference type="EMBL" id="SHF33687.1"/>
    </source>
</evidence>
<evidence type="ECO:0000256" key="1">
    <source>
        <dbReference type="ARBA" id="ARBA00022490"/>
    </source>
</evidence>
<feature type="domain" description="J" evidence="12">
    <location>
        <begin position="5"/>
        <end position="67"/>
    </location>
</feature>
<dbReference type="PANTHER" id="PTHR43096">
    <property type="entry name" value="DNAJ HOMOLOG 1, MITOCHONDRIAL-RELATED"/>
    <property type="match status" value="1"/>
</dbReference>
<feature type="binding site" evidence="9">
    <location>
        <position position="211"/>
    </location>
    <ligand>
        <name>Zn(2+)</name>
        <dbReference type="ChEBI" id="CHEBI:29105"/>
        <label>2</label>
    </ligand>
</feature>
<dbReference type="InterPro" id="IPR036869">
    <property type="entry name" value="J_dom_sf"/>
</dbReference>
<keyword evidence="8 9" id="KW-0143">Chaperone</keyword>
<dbReference type="SMART" id="SM00271">
    <property type="entry name" value="DnaJ"/>
    <property type="match status" value="1"/>
</dbReference>
<comment type="similarity">
    <text evidence="9">Belongs to the DnaJ family.</text>
</comment>
<dbReference type="Gene3D" id="1.10.287.110">
    <property type="entry name" value="DnaJ domain"/>
    <property type="match status" value="1"/>
</dbReference>
<dbReference type="GO" id="GO:0042026">
    <property type="term" value="P:protein refolding"/>
    <property type="evidence" value="ECO:0007669"/>
    <property type="project" value="TreeGrafter"/>
</dbReference>
<dbReference type="GO" id="GO:0031072">
    <property type="term" value="F:heat shock protein binding"/>
    <property type="evidence" value="ECO:0007669"/>
    <property type="project" value="InterPro"/>
</dbReference>
<dbReference type="CDD" id="cd10719">
    <property type="entry name" value="DnaJ_zf"/>
    <property type="match status" value="1"/>
</dbReference>
<dbReference type="SUPFAM" id="SSF46565">
    <property type="entry name" value="Chaperone J-domain"/>
    <property type="match status" value="1"/>
</dbReference>
<comment type="domain">
    <text evidence="9">The J domain is necessary and sufficient to stimulate DnaK ATPase activity. Zinc center 1 plays an important role in the autonomous, DnaK-independent chaperone activity of DnaJ. Zinc center 2 is essential for interaction with DnaK and for DnaJ activity.</text>
</comment>
<dbReference type="InterPro" id="IPR036410">
    <property type="entry name" value="HSP_DnaJ_Cys-rich_dom_sf"/>
</dbReference>
<dbReference type="GO" id="GO:0006260">
    <property type="term" value="P:DNA replication"/>
    <property type="evidence" value="ECO:0007669"/>
    <property type="project" value="UniProtKB-KW"/>
</dbReference>
<dbReference type="GO" id="GO:0051082">
    <property type="term" value="F:unfolded protein binding"/>
    <property type="evidence" value="ECO:0007669"/>
    <property type="project" value="UniProtKB-UniRule"/>
</dbReference>
<feature type="binding site" evidence="9">
    <location>
        <position position="168"/>
    </location>
    <ligand>
        <name>Zn(2+)</name>
        <dbReference type="ChEBI" id="CHEBI:29105"/>
        <label>1</label>
    </ligand>
</feature>
<dbReference type="SUPFAM" id="SSF57938">
    <property type="entry name" value="DnaJ/Hsp40 cysteine-rich domain"/>
    <property type="match status" value="1"/>
</dbReference>
<evidence type="ECO:0000256" key="8">
    <source>
        <dbReference type="ARBA" id="ARBA00023186"/>
    </source>
</evidence>
<dbReference type="PROSITE" id="PS51188">
    <property type="entry name" value="ZF_CR"/>
    <property type="match status" value="1"/>
</dbReference>
<feature type="binding site" evidence="9">
    <location>
        <position position="214"/>
    </location>
    <ligand>
        <name>Zn(2+)</name>
        <dbReference type="ChEBI" id="CHEBI:29105"/>
        <label>2</label>
    </ligand>
</feature>
<sequence length="380" mass="42732">MVTENYYQILGVSYHADESEIKKAYRRLAKKYHPDSDGKNKEMFQKIAEAYRVLSDPKLRQQYRYMGHEAFRKSHGRNSFYYQYTYSYEEKEEDCSGCGSCGGHDHSSGSSHSHTKEGHCGACGEGRTREEEPEEIPPSSIRAAVHLTMEETLKEVVKEIAIQYQEQCPCCHGSRKEPGTGGKVCPECMGHGRNMVYVNARYDSGRREETCRTCQGTGEVPEKACHKCGGRGYIMVSQKVKVKIPPNSCPGQFYFFQDIVCEPGFDRELRNLFVIVLIDEHPHFERRDYHIHASMSVDFVTMTLGGEIHVKTLEGIVSYTLAPGTEAGTRIRLAGKGLPAPKKTGGGRGDIYVTLQVGIPKTLTPKQKEALLTFGRYMGK</sequence>
<gene>
    <name evidence="9" type="primary">dnaJ</name>
    <name evidence="14" type="ORF">SAMN02745158_03334</name>
</gene>
<evidence type="ECO:0000256" key="5">
    <source>
        <dbReference type="ARBA" id="ARBA00022771"/>
    </source>
</evidence>
<evidence type="ECO:0000256" key="9">
    <source>
        <dbReference type="HAMAP-Rule" id="MF_01152"/>
    </source>
</evidence>
<dbReference type="GO" id="GO:0005737">
    <property type="term" value="C:cytoplasm"/>
    <property type="evidence" value="ECO:0007669"/>
    <property type="project" value="UniProtKB-SubCell"/>
</dbReference>
<keyword evidence="3 9" id="KW-0479">Metal-binding</keyword>
<evidence type="ECO:0000256" key="11">
    <source>
        <dbReference type="SAM" id="MobiDB-lite"/>
    </source>
</evidence>
<dbReference type="Proteomes" id="UP000184245">
    <property type="component" value="Unassembled WGS sequence"/>
</dbReference>
<dbReference type="Pfam" id="PF00684">
    <property type="entry name" value="DnaJ_CXXCXGXG"/>
    <property type="match status" value="1"/>
</dbReference>
<dbReference type="GO" id="GO:0009408">
    <property type="term" value="P:response to heat"/>
    <property type="evidence" value="ECO:0007669"/>
    <property type="project" value="InterPro"/>
</dbReference>
<keyword evidence="15" id="KW-1185">Reference proteome</keyword>
<evidence type="ECO:0000256" key="2">
    <source>
        <dbReference type="ARBA" id="ARBA00022705"/>
    </source>
</evidence>
<dbReference type="OrthoDB" id="9779889at2"/>
<dbReference type="FunFam" id="2.60.260.20:FF:000013">
    <property type="entry name" value="DnaJ subfamily B member 11"/>
    <property type="match status" value="1"/>
</dbReference>
<comment type="function">
    <text evidence="9">Participates actively in the response to hyperosmotic and heat shock by preventing the aggregation of stress-denatured proteins and by disaggregating proteins, also in an autonomous, DnaK-independent fashion. Unfolded proteins bind initially to DnaJ; upon interaction with the DnaJ-bound protein, DnaK hydrolyzes its bound ATP, resulting in the formation of a stable complex. GrpE releases ADP from DnaK; ATP binding to DnaK triggers the release of the substrate protein, thus completing the reaction cycle. Several rounds of ATP-dependent interactions between DnaJ, DnaK and GrpE are required for fully efficient folding. Also involved, together with DnaK and GrpE, in the DNA replication of plasmids through activation of initiation proteins.</text>
</comment>
<keyword evidence="5 9" id="KW-0863">Zinc-finger</keyword>
<keyword evidence="2 9" id="KW-0235">DNA replication</keyword>
<evidence type="ECO:0000259" key="13">
    <source>
        <dbReference type="PROSITE" id="PS51188"/>
    </source>
</evidence>
<evidence type="ECO:0000313" key="15">
    <source>
        <dbReference type="Proteomes" id="UP000184245"/>
    </source>
</evidence>
<organism evidence="14 15">
    <name type="scientific">Lactonifactor longoviformis DSM 17459</name>
    <dbReference type="NCBI Taxonomy" id="1122155"/>
    <lineage>
        <taxon>Bacteria</taxon>
        <taxon>Bacillati</taxon>
        <taxon>Bacillota</taxon>
        <taxon>Clostridia</taxon>
        <taxon>Eubacteriales</taxon>
        <taxon>Clostridiaceae</taxon>
        <taxon>Lactonifactor</taxon>
    </lineage>
</organism>
<dbReference type="InterPro" id="IPR001305">
    <property type="entry name" value="HSP_DnaJ_Cys-rich_dom"/>
</dbReference>
<name>A0A1M5AUD6_9CLOT</name>
<dbReference type="STRING" id="1122155.SAMN02745158_03334"/>
<keyword evidence="6 9" id="KW-0862">Zinc</keyword>
<dbReference type="PROSITE" id="PS50076">
    <property type="entry name" value="DNAJ_2"/>
    <property type="match status" value="1"/>
</dbReference>
<evidence type="ECO:0000256" key="6">
    <source>
        <dbReference type="ARBA" id="ARBA00022833"/>
    </source>
</evidence>
<dbReference type="InterPro" id="IPR002939">
    <property type="entry name" value="DnaJ_C"/>
</dbReference>
<dbReference type="InterPro" id="IPR008971">
    <property type="entry name" value="HSP40/DnaJ_pept-bd"/>
</dbReference>
<dbReference type="PRINTS" id="PR00625">
    <property type="entry name" value="JDOMAIN"/>
</dbReference>
<dbReference type="InterPro" id="IPR001623">
    <property type="entry name" value="DnaJ_domain"/>
</dbReference>
<evidence type="ECO:0000256" key="3">
    <source>
        <dbReference type="ARBA" id="ARBA00022723"/>
    </source>
</evidence>
<reference evidence="14 15" key="1">
    <citation type="submission" date="2016-11" db="EMBL/GenBank/DDBJ databases">
        <authorList>
            <person name="Jaros S."/>
            <person name="Januszkiewicz K."/>
            <person name="Wedrychowicz H."/>
        </authorList>
    </citation>
    <scope>NUCLEOTIDE SEQUENCE [LARGE SCALE GENOMIC DNA]</scope>
    <source>
        <strain evidence="14 15">DSM 17459</strain>
    </source>
</reference>
<keyword evidence="1 9" id="KW-0963">Cytoplasm</keyword>
<dbReference type="SUPFAM" id="SSF49493">
    <property type="entry name" value="HSP40/DnaJ peptide-binding domain"/>
    <property type="match status" value="1"/>
</dbReference>
<dbReference type="GO" id="GO:0005524">
    <property type="term" value="F:ATP binding"/>
    <property type="evidence" value="ECO:0007669"/>
    <property type="project" value="InterPro"/>
</dbReference>